<dbReference type="AlphaFoldDB" id="A0A194V9P6"/>
<accession>A0A194V9P6</accession>
<gene>
    <name evidence="2" type="ORF">VP1G_07719</name>
</gene>
<dbReference type="Pfam" id="PF06985">
    <property type="entry name" value="HET"/>
    <property type="match status" value="1"/>
</dbReference>
<proteinExistence type="predicted"/>
<dbReference type="PANTHER" id="PTHR10622">
    <property type="entry name" value="HET DOMAIN-CONTAINING PROTEIN"/>
    <property type="match status" value="1"/>
</dbReference>
<keyword evidence="3" id="KW-1185">Reference proteome</keyword>
<dbReference type="OrthoDB" id="20872at2759"/>
<dbReference type="InterPro" id="IPR010730">
    <property type="entry name" value="HET"/>
</dbReference>
<reference evidence="3" key="1">
    <citation type="submission" date="2014-12" db="EMBL/GenBank/DDBJ databases">
        <title>Genome Sequence of Valsa Canker Pathogens Uncovers a Specific Adaption of Colonization on Woody Bark.</title>
        <authorList>
            <person name="Yin Z."/>
            <person name="Liu H."/>
            <person name="Gao X."/>
            <person name="Li Z."/>
            <person name="Song N."/>
            <person name="Ke X."/>
            <person name="Dai Q."/>
            <person name="Wu Y."/>
            <person name="Sun Y."/>
            <person name="Xu J.-R."/>
            <person name="Kang Z.K."/>
            <person name="Wang L."/>
            <person name="Huang L."/>
        </authorList>
    </citation>
    <scope>NUCLEOTIDE SEQUENCE [LARGE SCALE GENOMIC DNA]</scope>
    <source>
        <strain evidence="3">SXYL134</strain>
    </source>
</reference>
<evidence type="ECO:0000313" key="3">
    <source>
        <dbReference type="Proteomes" id="UP000078576"/>
    </source>
</evidence>
<evidence type="ECO:0000313" key="2">
    <source>
        <dbReference type="EMBL" id="KUI60536.1"/>
    </source>
</evidence>
<feature type="domain" description="Heterokaryon incompatibility" evidence="1">
    <location>
        <begin position="22"/>
        <end position="109"/>
    </location>
</feature>
<dbReference type="PANTHER" id="PTHR10622:SF12">
    <property type="entry name" value="HET DOMAIN-CONTAINING PROTEIN"/>
    <property type="match status" value="1"/>
</dbReference>
<sequence length="434" mass="49910">MWLINTSTLQLEQVVDETRCPFVILSHTWRSEAEVTFQDMQDMRNVASRKPGFEKITNTCKIARRAYNKYVWIDTCCIDKTSSAELSEAINSMFRWYRNAEVCYVFLSDFEPLPVLPERQRLVMVGERLRHCKWFTRGWTLQELIAPRTVEFFDREWNFIGVKSELVTPLHDITNIDESILRNSSRLHTIPVARRMSWAAGRETTRVEDMAYCLLGIFDINMPLLYGEGSKSFLRLQKQIASENADLSLFAWQSVEQREYSGLFADSPSDFAQCAQLKASQDASVSNEIAITNIGVRLNVSLYKQGMDVVLSLNCMMVQEASPKWVAIFLKEVEQTYVRWRPFKVALSPHKRLWPIQGPASPIYVQPRLLPDDIRRMSAMHKNAIIIKYDGRLAELVDSRRGYPAAAYFETPLSVGREKCSKDQSQDNGGDTGQ</sequence>
<dbReference type="STRING" id="694573.A0A194V9P6"/>
<dbReference type="EMBL" id="KN714753">
    <property type="protein sequence ID" value="KUI60536.1"/>
    <property type="molecule type" value="Genomic_DNA"/>
</dbReference>
<name>A0A194V9P6_CYTMA</name>
<dbReference type="Proteomes" id="UP000078576">
    <property type="component" value="Unassembled WGS sequence"/>
</dbReference>
<organism evidence="2 3">
    <name type="scientific">Cytospora mali</name>
    <name type="common">Apple Valsa canker fungus</name>
    <name type="synonym">Valsa mali</name>
    <dbReference type="NCBI Taxonomy" id="578113"/>
    <lineage>
        <taxon>Eukaryota</taxon>
        <taxon>Fungi</taxon>
        <taxon>Dikarya</taxon>
        <taxon>Ascomycota</taxon>
        <taxon>Pezizomycotina</taxon>
        <taxon>Sordariomycetes</taxon>
        <taxon>Sordariomycetidae</taxon>
        <taxon>Diaporthales</taxon>
        <taxon>Cytosporaceae</taxon>
        <taxon>Cytospora</taxon>
    </lineage>
</organism>
<evidence type="ECO:0000259" key="1">
    <source>
        <dbReference type="Pfam" id="PF06985"/>
    </source>
</evidence>
<protein>
    <submittedName>
        <fullName evidence="2">Vegetative incompatibility protein HET-E-1</fullName>
    </submittedName>
</protein>